<sequence length="251" mass="29393">MEWLNRTGNHKIHNTTKKRPVEVFSLEKQHLKPVMGNINFLNKHENSITRSVHKDNTIRYLSNRYSLPLGTFHKYETVSVKETEDRHLLIYVSETGEYLANHQIPDGKGQLIKDRKHTRDRSKGIDAFIDTVATRFEETEAAYDFLDKLREKYPRYIRDQLQIILRETKQSDEQLLTAALLECKKRNLYSATDFSDIILYLKRQRQVDDTRNDSAETSSPLNNISGWVMETEAQKRSINSYTVLLEEGDQS</sequence>
<dbReference type="EMBL" id="VLKZ01000005">
    <property type="protein sequence ID" value="TWI56095.1"/>
    <property type="molecule type" value="Genomic_DNA"/>
</dbReference>
<dbReference type="RefSeq" id="WP_242009804.1">
    <property type="nucleotide sequence ID" value="NZ_VLKZ01000005.1"/>
</dbReference>
<reference evidence="1 2" key="1">
    <citation type="journal article" date="2015" name="Stand. Genomic Sci.">
        <title>Genomic Encyclopedia of Bacterial and Archaeal Type Strains, Phase III: the genomes of soil and plant-associated and newly described type strains.</title>
        <authorList>
            <person name="Whitman W.B."/>
            <person name="Woyke T."/>
            <person name="Klenk H.P."/>
            <person name="Zhou Y."/>
            <person name="Lilburn T.G."/>
            <person name="Beck B.J."/>
            <person name="De Vos P."/>
            <person name="Vandamme P."/>
            <person name="Eisen J.A."/>
            <person name="Garrity G."/>
            <person name="Hugenholtz P."/>
            <person name="Kyrpides N.C."/>
        </authorList>
    </citation>
    <scope>NUCLEOTIDE SEQUENCE [LARGE SCALE GENOMIC DNA]</scope>
    <source>
        <strain evidence="1 2">CGMCC 1.10116</strain>
    </source>
</reference>
<dbReference type="Proteomes" id="UP000315711">
    <property type="component" value="Unassembled WGS sequence"/>
</dbReference>
<proteinExistence type="predicted"/>
<keyword evidence="2" id="KW-1185">Reference proteome</keyword>
<evidence type="ECO:0000313" key="1">
    <source>
        <dbReference type="EMBL" id="TWI56095.1"/>
    </source>
</evidence>
<gene>
    <name evidence="1" type="ORF">IQ10_01983</name>
</gene>
<dbReference type="AlphaFoldDB" id="A0A562QHA2"/>
<protein>
    <submittedName>
        <fullName evidence="1">Uncharacterized protein</fullName>
    </submittedName>
</protein>
<organism evidence="1 2">
    <name type="scientific">Halalkalibacter nanhaiisediminis</name>
    <dbReference type="NCBI Taxonomy" id="688079"/>
    <lineage>
        <taxon>Bacteria</taxon>
        <taxon>Bacillati</taxon>
        <taxon>Bacillota</taxon>
        <taxon>Bacilli</taxon>
        <taxon>Bacillales</taxon>
        <taxon>Bacillaceae</taxon>
        <taxon>Halalkalibacter</taxon>
    </lineage>
</organism>
<evidence type="ECO:0000313" key="2">
    <source>
        <dbReference type="Proteomes" id="UP000315711"/>
    </source>
</evidence>
<comment type="caution">
    <text evidence="1">The sequence shown here is derived from an EMBL/GenBank/DDBJ whole genome shotgun (WGS) entry which is preliminary data.</text>
</comment>
<name>A0A562QHA2_9BACI</name>
<accession>A0A562QHA2</accession>